<accession>A0AAJ5WS93</accession>
<dbReference type="InterPro" id="IPR050218">
    <property type="entry name" value="LptD"/>
</dbReference>
<dbReference type="GO" id="GO:0009279">
    <property type="term" value="C:cell outer membrane"/>
    <property type="evidence" value="ECO:0007669"/>
    <property type="project" value="TreeGrafter"/>
</dbReference>
<dbReference type="Gene3D" id="2.60.450.10">
    <property type="entry name" value="Lipopolysaccharide (LPS) transport protein A like domain"/>
    <property type="match status" value="1"/>
</dbReference>
<evidence type="ECO:0000259" key="1">
    <source>
        <dbReference type="Pfam" id="PF19838"/>
    </source>
</evidence>
<evidence type="ECO:0000313" key="2">
    <source>
        <dbReference type="EMBL" id="WEK34753.1"/>
    </source>
</evidence>
<name>A0AAJ5WS93_9BACT</name>
<dbReference type="PANTHER" id="PTHR30189">
    <property type="entry name" value="LPS-ASSEMBLY PROTEIN"/>
    <property type="match status" value="1"/>
</dbReference>
<dbReference type="EMBL" id="CP119311">
    <property type="protein sequence ID" value="WEK34753.1"/>
    <property type="molecule type" value="Genomic_DNA"/>
</dbReference>
<reference evidence="2" key="1">
    <citation type="submission" date="2023-03" db="EMBL/GenBank/DDBJ databases">
        <title>Andean soil-derived lignocellulolytic bacterial consortium as a source of novel taxa and putative plastic-active enzymes.</title>
        <authorList>
            <person name="Diaz-Garcia L."/>
            <person name="Chuvochina M."/>
            <person name="Feuerriegel G."/>
            <person name="Bunk B."/>
            <person name="Sproer C."/>
            <person name="Streit W.R."/>
            <person name="Rodriguez L.M."/>
            <person name="Overmann J."/>
            <person name="Jimenez D.J."/>
        </authorList>
    </citation>
    <scope>NUCLEOTIDE SEQUENCE</scope>
    <source>
        <strain evidence="2">MAG 7</strain>
    </source>
</reference>
<dbReference type="PANTHER" id="PTHR30189:SF1">
    <property type="entry name" value="LPS-ASSEMBLY PROTEIN LPTD"/>
    <property type="match status" value="1"/>
</dbReference>
<gene>
    <name evidence="2" type="ORF">P0Y53_19885</name>
</gene>
<dbReference type="InterPro" id="IPR045659">
    <property type="entry name" value="LptD_2"/>
</dbReference>
<evidence type="ECO:0000313" key="3">
    <source>
        <dbReference type="Proteomes" id="UP001220610"/>
    </source>
</evidence>
<proteinExistence type="predicted"/>
<organism evidence="2 3">
    <name type="scientific">Candidatus Pseudobacter hemicellulosilyticus</name>
    <dbReference type="NCBI Taxonomy" id="3121375"/>
    <lineage>
        <taxon>Bacteria</taxon>
        <taxon>Pseudomonadati</taxon>
        <taxon>Bacteroidota</taxon>
        <taxon>Chitinophagia</taxon>
        <taxon>Chitinophagales</taxon>
        <taxon>Chitinophagaceae</taxon>
        <taxon>Pseudobacter</taxon>
    </lineage>
</organism>
<dbReference type="AlphaFoldDB" id="A0AAJ5WS93"/>
<dbReference type="Proteomes" id="UP001220610">
    <property type="component" value="Chromosome"/>
</dbReference>
<dbReference type="GO" id="GO:1990351">
    <property type="term" value="C:transporter complex"/>
    <property type="evidence" value="ECO:0007669"/>
    <property type="project" value="TreeGrafter"/>
</dbReference>
<sequence>MDADTIPGKIDSLPRIDSLGRNLDSLGVQTDTFHLKLSKDSLDAPVEYKASDSMIMDVKTQRIILYSKASVKQKDMELTADSIELDQPSKLVVATYRRDTAGKIIGRPKMVQADSKMESDVIRYNFETQRGLTSSTITQQGEMIVQGEKIKKISPTEYFASRGQISTCNLDTPHFAFRTPRMKMVSQKLAVTGPIHPEFEGVPVPIYIPFGFFPLSQGRHSGLLPPQFTSSEQFGLGLEGLGYYKVLNDNFDVTLRSNIYSYGGMAFFVTPNYYKRYKYKGTLAFSYQNSRLLSNSAKEEFTRTKTFNINWSHSVDSRARPGTSFSANVNAGSTKYNQFVYNNPMANFSNQLNSSITYSKTWDTRFNLTASANHNQNNNTQLINLNLPNVAFTVNTFYPFQSKEFVGTPKWYQKLGIGLNSNVANQISVYERDFNLTKILDTMQWGVQNSIPIQLSLPSLGPIQIAPGISYSNRVFSRSMEKRYNTATKKVDTIVTRGLFTAHDVSFSVGVNTALFGMFNRFGPNSALRAIRHVVRPSVSLSYKPDLASGYYYDFRPDSAQQRIVRTSRYEGGMFGSFSEGVFGGISFGIDNNLEAKVRSKKDTANGGVKKIRLIDGFGFNSGYNLMADSFKLSNFNLYVRSTLFDKINITAGATMDPYQIDSTGYRVNKYAWAGGKGFSPGRITNGSIAISTSFQSKPKDEKKAKEQEEALGDLPPVTAEEQMAMLNYARSNPAEFADFNVPWSINLSFSFSFSRQFRADYQGFETVTSSNINLNGDFNLTPKWKIGASSYYDFKTSDIQSFTMSISREMHCWQMSINVTPVGLYRTFNITINPKSGVLRDLKINRTRYFYGQ</sequence>
<protein>
    <submittedName>
        <fullName evidence="2">LPS assembly protein LptD</fullName>
    </submittedName>
</protein>
<dbReference type="Pfam" id="PF19838">
    <property type="entry name" value="LptD_2"/>
    <property type="match status" value="1"/>
</dbReference>
<feature type="domain" description="LPS-assembly protein LptD central" evidence="1">
    <location>
        <begin position="191"/>
        <end position="659"/>
    </location>
</feature>